<dbReference type="Proteomes" id="UP000887116">
    <property type="component" value="Unassembled WGS sequence"/>
</dbReference>
<protein>
    <submittedName>
        <fullName evidence="1">Uncharacterized protein</fullName>
    </submittedName>
</protein>
<comment type="caution">
    <text evidence="1">The sequence shown here is derived from an EMBL/GenBank/DDBJ whole genome shotgun (WGS) entry which is preliminary data.</text>
</comment>
<evidence type="ECO:0000313" key="1">
    <source>
        <dbReference type="EMBL" id="GFQ84095.1"/>
    </source>
</evidence>
<keyword evidence="2" id="KW-1185">Reference proteome</keyword>
<dbReference type="AlphaFoldDB" id="A0A8X6KRM1"/>
<organism evidence="1 2">
    <name type="scientific">Trichonephila clavata</name>
    <name type="common">Joro spider</name>
    <name type="synonym">Nephila clavata</name>
    <dbReference type="NCBI Taxonomy" id="2740835"/>
    <lineage>
        <taxon>Eukaryota</taxon>
        <taxon>Metazoa</taxon>
        <taxon>Ecdysozoa</taxon>
        <taxon>Arthropoda</taxon>
        <taxon>Chelicerata</taxon>
        <taxon>Arachnida</taxon>
        <taxon>Araneae</taxon>
        <taxon>Araneomorphae</taxon>
        <taxon>Entelegynae</taxon>
        <taxon>Araneoidea</taxon>
        <taxon>Nephilidae</taxon>
        <taxon>Trichonephila</taxon>
    </lineage>
</organism>
<proteinExistence type="predicted"/>
<dbReference type="EMBL" id="BMAO01022757">
    <property type="protein sequence ID" value="GFQ84095.1"/>
    <property type="molecule type" value="Genomic_DNA"/>
</dbReference>
<evidence type="ECO:0000313" key="2">
    <source>
        <dbReference type="Proteomes" id="UP000887116"/>
    </source>
</evidence>
<gene>
    <name evidence="1" type="ORF">TNCT_585851</name>
</gene>
<accession>A0A8X6KRM1</accession>
<sequence>MVGSKVLSLRNIFNEVATYKYLKYLHGSPNMDPQLPEFQRTNLVLRKRAPLHSFYLPSFAVNIAYSDKRSSPGIRQTHVCPLDNPIKNIWDELERQIPPSTNCP</sequence>
<reference evidence="1" key="1">
    <citation type="submission" date="2020-07" db="EMBL/GenBank/DDBJ databases">
        <title>Multicomponent nature underlies the extraordinary mechanical properties of spider dragline silk.</title>
        <authorList>
            <person name="Kono N."/>
            <person name="Nakamura H."/>
            <person name="Mori M."/>
            <person name="Yoshida Y."/>
            <person name="Ohtoshi R."/>
            <person name="Malay A.D."/>
            <person name="Moran D.A.P."/>
            <person name="Tomita M."/>
            <person name="Numata K."/>
            <person name="Arakawa K."/>
        </authorList>
    </citation>
    <scope>NUCLEOTIDE SEQUENCE</scope>
</reference>
<name>A0A8X6KRM1_TRICU</name>